<evidence type="ECO:0000313" key="2">
    <source>
        <dbReference type="EMBL" id="AMO95504.1"/>
    </source>
</evidence>
<protein>
    <submittedName>
        <fullName evidence="2">Flavodoxin-like fold family protein</fullName>
    </submittedName>
</protein>
<sequence length="124" mass="13298">MQVLHIDSSISGAQSVSRQLSAGVVARLKETSPGLELIYRDLAAAPVPQQSPAILFAKLTSLHEMGALSGEIDAMIAAALQGGAGRMPQRSPSSPRPMSPWMNSWPRTLLSWVRRCTTLVFQAS</sequence>
<organism evidence="2">
    <name type="scientific">Collimonas fungivorans</name>
    <dbReference type="NCBI Taxonomy" id="158899"/>
    <lineage>
        <taxon>Bacteria</taxon>
        <taxon>Pseudomonadati</taxon>
        <taxon>Pseudomonadota</taxon>
        <taxon>Betaproteobacteria</taxon>
        <taxon>Burkholderiales</taxon>
        <taxon>Oxalobacteraceae</taxon>
        <taxon>Collimonas</taxon>
    </lineage>
</organism>
<dbReference type="SUPFAM" id="SSF52218">
    <property type="entry name" value="Flavoproteins"/>
    <property type="match status" value="1"/>
</dbReference>
<evidence type="ECO:0000313" key="3">
    <source>
        <dbReference type="Proteomes" id="UP000072421"/>
    </source>
</evidence>
<dbReference type="Pfam" id="PF02525">
    <property type="entry name" value="Flavodoxin_2"/>
    <property type="match status" value="1"/>
</dbReference>
<evidence type="ECO:0000259" key="1">
    <source>
        <dbReference type="Pfam" id="PF02525"/>
    </source>
</evidence>
<dbReference type="AlphaFoldDB" id="A0A127PD13"/>
<dbReference type="Gene3D" id="3.40.50.360">
    <property type="match status" value="1"/>
</dbReference>
<dbReference type="PATRIC" id="fig|158899.10.peg.2828"/>
<dbReference type="EMBL" id="CP013232">
    <property type="protein sequence ID" value="AMO95504.1"/>
    <property type="molecule type" value="Genomic_DNA"/>
</dbReference>
<gene>
    <name evidence="2" type="ORF">CFter6_2836</name>
</gene>
<accession>A0A127PD13</accession>
<reference evidence="2 3" key="1">
    <citation type="submission" date="2015-11" db="EMBL/GenBank/DDBJ databases">
        <title>Exploring the genomic traits of fungus-feeding bacterial genus Collimonas.</title>
        <authorList>
            <person name="Song C."/>
            <person name="Schmidt R."/>
            <person name="de Jager V."/>
            <person name="Krzyzanowska D."/>
            <person name="Jongedijk E."/>
            <person name="Cankar K."/>
            <person name="Beekwilder J."/>
            <person name="van Veen A."/>
            <person name="de Boer W."/>
            <person name="van Veen J.A."/>
            <person name="Garbeva P."/>
        </authorList>
    </citation>
    <scope>NUCLEOTIDE SEQUENCE [LARGE SCALE GENOMIC DNA]</scope>
    <source>
        <strain evidence="2 3">Ter6</strain>
    </source>
</reference>
<feature type="domain" description="Flavodoxin-like fold" evidence="1">
    <location>
        <begin position="1"/>
        <end position="56"/>
    </location>
</feature>
<dbReference type="Proteomes" id="UP000072421">
    <property type="component" value="Chromosome"/>
</dbReference>
<proteinExistence type="predicted"/>
<dbReference type="InterPro" id="IPR029039">
    <property type="entry name" value="Flavoprotein-like_sf"/>
</dbReference>
<name>A0A127PD13_9BURK</name>
<dbReference type="InterPro" id="IPR003680">
    <property type="entry name" value="Flavodoxin_fold"/>
</dbReference>
<dbReference type="OrthoDB" id="9787136at2"/>